<keyword evidence="3" id="KW-1185">Reference proteome</keyword>
<evidence type="ECO:0000313" key="3">
    <source>
        <dbReference type="Proteomes" id="UP000403266"/>
    </source>
</evidence>
<comment type="caution">
    <text evidence="2">The sequence shown here is derived from an EMBL/GenBank/DDBJ whole genome shotgun (WGS) entry which is preliminary data.</text>
</comment>
<accession>A0A5N7MEW4</accession>
<organism evidence="2 3">
    <name type="scientific">Microvirga tunisiensis</name>
    <dbReference type="NCBI Taxonomy" id="2108360"/>
    <lineage>
        <taxon>Bacteria</taxon>
        <taxon>Pseudomonadati</taxon>
        <taxon>Pseudomonadota</taxon>
        <taxon>Alphaproteobacteria</taxon>
        <taxon>Hyphomicrobiales</taxon>
        <taxon>Methylobacteriaceae</taxon>
        <taxon>Microvirga</taxon>
    </lineage>
</organism>
<dbReference type="Pfam" id="PF11666">
    <property type="entry name" value="DUF2933"/>
    <property type="match status" value="1"/>
</dbReference>
<gene>
    <name evidence="2" type="ORF">FS320_08310</name>
</gene>
<keyword evidence="1" id="KW-0472">Membrane</keyword>
<dbReference type="Proteomes" id="UP000403266">
    <property type="component" value="Unassembled WGS sequence"/>
</dbReference>
<reference evidence="2 3" key="1">
    <citation type="journal article" date="2019" name="Syst. Appl. Microbiol.">
        <title>Microvirga tunisiensis sp. nov., a root nodule symbiotic bacterium isolated from Lupinus micranthus and L. luteus grown in Northern Tunisia.</title>
        <authorList>
            <person name="Msaddak A."/>
            <person name="Rejili M."/>
            <person name="Duran D."/>
            <person name="Mars M."/>
            <person name="Palacios J.M."/>
            <person name="Ruiz-Argueso T."/>
            <person name="Rey L."/>
            <person name="Imperial J."/>
        </authorList>
    </citation>
    <scope>NUCLEOTIDE SEQUENCE [LARGE SCALE GENOMIC DNA]</scope>
    <source>
        <strain evidence="2 3">Lmie10</strain>
    </source>
</reference>
<dbReference type="EMBL" id="VOSK01000019">
    <property type="protein sequence ID" value="MPR25238.1"/>
    <property type="molecule type" value="Genomic_DNA"/>
</dbReference>
<name>A0A5N7MEW4_9HYPH</name>
<feature type="transmembrane region" description="Helical" evidence="1">
    <location>
        <begin position="6"/>
        <end position="23"/>
    </location>
</feature>
<keyword evidence="1" id="KW-0812">Transmembrane</keyword>
<evidence type="ECO:0000313" key="2">
    <source>
        <dbReference type="EMBL" id="MPR25238.1"/>
    </source>
</evidence>
<proteinExistence type="predicted"/>
<feature type="transmembrane region" description="Helical" evidence="1">
    <location>
        <begin position="30"/>
        <end position="48"/>
    </location>
</feature>
<sequence length="59" mass="6367">MVGTPLGWAITLALAALGVYLFANHTGHVVATLPYLLLLACPLMHLVMHGGHSHHGWRE</sequence>
<dbReference type="OrthoDB" id="7285349at2"/>
<dbReference type="AlphaFoldDB" id="A0A5N7MEW4"/>
<dbReference type="InterPro" id="IPR021682">
    <property type="entry name" value="DUF2933"/>
</dbReference>
<keyword evidence="1" id="KW-1133">Transmembrane helix</keyword>
<protein>
    <submittedName>
        <fullName evidence="2">DUF2933 domain-containing protein</fullName>
    </submittedName>
</protein>
<evidence type="ECO:0000256" key="1">
    <source>
        <dbReference type="SAM" id="Phobius"/>
    </source>
</evidence>